<dbReference type="Pfam" id="PF00004">
    <property type="entry name" value="AAA"/>
    <property type="match status" value="2"/>
</dbReference>
<keyword evidence="3" id="KW-0067">ATP-binding</keyword>
<proteinExistence type="inferred from homology"/>
<dbReference type="Proteomes" id="UP000199058">
    <property type="component" value="Unassembled WGS sequence"/>
</dbReference>
<dbReference type="RefSeq" id="WP_177203452.1">
    <property type="nucleotide sequence ID" value="NZ_FOLH01000001.1"/>
</dbReference>
<keyword evidence="2" id="KW-0547">Nucleotide-binding</keyword>
<evidence type="ECO:0000256" key="3">
    <source>
        <dbReference type="ARBA" id="ARBA00022840"/>
    </source>
</evidence>
<evidence type="ECO:0000256" key="2">
    <source>
        <dbReference type="ARBA" id="ARBA00022741"/>
    </source>
</evidence>
<dbReference type="Gene3D" id="3.40.50.300">
    <property type="entry name" value="P-loop containing nucleotide triphosphate hydrolases"/>
    <property type="match status" value="2"/>
</dbReference>
<comment type="similarity">
    <text evidence="1">Belongs to the AAA ATPase family.</text>
</comment>
<evidence type="ECO:0000259" key="4">
    <source>
        <dbReference type="SMART" id="SM00382"/>
    </source>
</evidence>
<dbReference type="STRING" id="1122252.SAMN05660443_0650"/>
<dbReference type="InterPro" id="IPR003593">
    <property type="entry name" value="AAA+_ATPase"/>
</dbReference>
<dbReference type="InterPro" id="IPR050221">
    <property type="entry name" value="26S_Proteasome_ATPase"/>
</dbReference>
<dbReference type="InterPro" id="IPR003959">
    <property type="entry name" value="ATPase_AAA_core"/>
</dbReference>
<dbReference type="PANTHER" id="PTHR23073">
    <property type="entry name" value="26S PROTEASOME REGULATORY SUBUNIT"/>
    <property type="match status" value="1"/>
</dbReference>
<dbReference type="AlphaFoldDB" id="A0A1I1EQT8"/>
<reference evidence="5 6" key="1">
    <citation type="submission" date="2016-10" db="EMBL/GenBank/DDBJ databases">
        <authorList>
            <person name="de Groot N.N."/>
        </authorList>
    </citation>
    <scope>NUCLEOTIDE SEQUENCE [LARGE SCALE GENOMIC DNA]</scope>
    <source>
        <strain evidence="5 6">DSM 18438</strain>
    </source>
</reference>
<evidence type="ECO:0000313" key="5">
    <source>
        <dbReference type="EMBL" id="SFB87290.1"/>
    </source>
</evidence>
<evidence type="ECO:0000313" key="6">
    <source>
        <dbReference type="Proteomes" id="UP000199058"/>
    </source>
</evidence>
<dbReference type="CDD" id="cd19481">
    <property type="entry name" value="RecA-like_protease"/>
    <property type="match status" value="1"/>
</dbReference>
<dbReference type="GO" id="GO:0016887">
    <property type="term" value="F:ATP hydrolysis activity"/>
    <property type="evidence" value="ECO:0007669"/>
    <property type="project" value="InterPro"/>
</dbReference>
<gene>
    <name evidence="5" type="ORF">SAMN05660443_0650</name>
</gene>
<dbReference type="EMBL" id="FOLH01000001">
    <property type="protein sequence ID" value="SFB87290.1"/>
    <property type="molecule type" value="Genomic_DNA"/>
</dbReference>
<sequence>MTVLLPWSDLLSFTASNSGSNYSASEQQLARVLVARLLLLGEKRQLLGKRIDWPEIFAFLGVVGTTREVRRQGMEAEEKGDYSELTALLQHWLEQQALPGQGFTGGLIAVIELLGERMQLDAGEQKLLMLMWLTRRHPLLVRAADAVEVNNEPQALSFLEELLSLQPSSLSGVATKEHPLKSFNFVNGFSCFQGLDAYLKGSDFLDVFNNTLELDSPTARPLEQQFEAIWDDVCPRFHGDSLPPEDFSYVPQLQVLRDYLADALRQQRPAANILLYGKPGVGKTLLAASLADWLQARLHEVPFAKEGVSLPPDRRIQLLAMGQAFMQNNANTCFLFDEMEDMFQGIQSFGSKGLAKAWMNHYLETNPLPTIWVCNSLEMLDSSYLRRFDLILEVPTPATARYQKKRAAALAPLPVTNAFRDWLAAADWVTPALLSLLKRLGQHLPGRQPLQNQKKLLALLEQRLKAEGQPLPDPWFAEEPVQKSKASQYCLPDYSLDWLNTDLGLESVVQQIGRLGNARLCLHGHPGTGKTAFADYLAKELKQPLVVKSASSLLGKYVGETEKQLEAMFAEAKHKKAVLLLDEAETFLQSRLDASLKGWEVSKVNEMLIQMERFQGVVIATSNRFEQLDAAAMRRFDLKVAFDWLQPQQLQGLLQAVFYKHPKDLQALKELGVNRLARLQVSPGNVQTALRRLNLQGKPLCLKLLLSALEDEASVQHQDKAAPMGFIHS</sequence>
<dbReference type="SUPFAM" id="SSF52540">
    <property type="entry name" value="P-loop containing nucleoside triphosphate hydrolases"/>
    <property type="match status" value="2"/>
</dbReference>
<dbReference type="InterPro" id="IPR027417">
    <property type="entry name" value="P-loop_NTPase"/>
</dbReference>
<keyword evidence="6" id="KW-1185">Reference proteome</keyword>
<protein>
    <submittedName>
        <fullName evidence="5">AAA+-type ATPase, SpoVK/Ycf46/Vps4 family</fullName>
    </submittedName>
</protein>
<dbReference type="GO" id="GO:0005524">
    <property type="term" value="F:ATP binding"/>
    <property type="evidence" value="ECO:0007669"/>
    <property type="project" value="UniProtKB-KW"/>
</dbReference>
<evidence type="ECO:0000256" key="1">
    <source>
        <dbReference type="ARBA" id="ARBA00006914"/>
    </source>
</evidence>
<organism evidence="5 6">
    <name type="scientific">Marinospirillum celere</name>
    <dbReference type="NCBI Taxonomy" id="1122252"/>
    <lineage>
        <taxon>Bacteria</taxon>
        <taxon>Pseudomonadati</taxon>
        <taxon>Pseudomonadota</taxon>
        <taxon>Gammaproteobacteria</taxon>
        <taxon>Oceanospirillales</taxon>
        <taxon>Oceanospirillaceae</taxon>
        <taxon>Marinospirillum</taxon>
    </lineage>
</organism>
<feature type="domain" description="AAA+ ATPase" evidence="4">
    <location>
        <begin position="516"/>
        <end position="646"/>
    </location>
</feature>
<name>A0A1I1EQT8_9GAMM</name>
<dbReference type="SMART" id="SM00382">
    <property type="entry name" value="AAA"/>
    <property type="match status" value="2"/>
</dbReference>
<accession>A0A1I1EQT8</accession>
<dbReference type="CDD" id="cd00009">
    <property type="entry name" value="AAA"/>
    <property type="match status" value="1"/>
</dbReference>
<feature type="domain" description="AAA+ ATPase" evidence="4">
    <location>
        <begin position="269"/>
        <end position="398"/>
    </location>
</feature>